<evidence type="ECO:0000256" key="1">
    <source>
        <dbReference type="SAM" id="MobiDB-lite"/>
    </source>
</evidence>
<name>A0A8H3CFK4_9AGAM</name>
<dbReference type="GO" id="GO:0004197">
    <property type="term" value="F:cysteine-type endopeptidase activity"/>
    <property type="evidence" value="ECO:0007669"/>
    <property type="project" value="InterPro"/>
</dbReference>
<comment type="caution">
    <text evidence="3">The sequence shown here is derived from an EMBL/GenBank/DDBJ whole genome shotgun (WGS) entry which is preliminary data.</text>
</comment>
<gene>
    <name evidence="3" type="ORF">RDB_LOCUS124815</name>
</gene>
<dbReference type="Gene3D" id="3.40.50.1460">
    <property type="match status" value="1"/>
</dbReference>
<sequence>MDPQSTSFRSSGQRRSFIIPYGGFLRKLVPRATRRSLGAIDPITPRPRPASTHSLSALAAATLLGLAQAQRMPVISDAVDSSLSSVLAVGTRGPPVLEPLFSQPRAPVEQSGLLSSPLDGAIERSMSHHDSSDLSPTMSALMLPPALFGVEEQRHGTSRASHYPEAVPDFDAGSLAQDLDRAIPLLLRMESNTPSLSSNETNSNTHPMPIPQHMRTFMRPSAQAGVISSPFAHNNRRFLGGSSNRSSSSVLTATTYVTAPTGTSPPPSIRSMLRCESPGPLPSTHRRVRVQSIQSSSLRQSVVPDDFDHEPPWPFDRLLDFDQPNIMPEQPRPSAYSSSAGSSSRKILIIGSSYKGRGEVKKMFSIESLDGVFEDRDQLTTLFKERGYSVQTLIEEGFNKERALARVREFLRDAASGDVRAIVFTGHGHTHDDGTVWLVPPECPSTSEAISRAEWDKNIQTNANPGVVVFSIMAHCHSGDVMKQDFDFRALEPPAQVDKIARDKPIYLTFAASDTAAFESWVTRPHLPVRSSDHFIHALVGAIRSIDVGTGTWGEFFEEFDRQFQRARSCASWQDRQGQTTITNWRLNNHQSPRFSASGFVRLSVVF</sequence>
<protein>
    <recommendedName>
        <fullName evidence="2">Peptidase C14 caspase domain-containing protein</fullName>
    </recommendedName>
</protein>
<evidence type="ECO:0000313" key="3">
    <source>
        <dbReference type="EMBL" id="CAE6481014.1"/>
    </source>
</evidence>
<evidence type="ECO:0000259" key="2">
    <source>
        <dbReference type="Pfam" id="PF00656"/>
    </source>
</evidence>
<dbReference type="Proteomes" id="UP000663888">
    <property type="component" value="Unassembled WGS sequence"/>
</dbReference>
<dbReference type="EMBL" id="CAJMWX010001326">
    <property type="protein sequence ID" value="CAE6481014.1"/>
    <property type="molecule type" value="Genomic_DNA"/>
</dbReference>
<dbReference type="AlphaFoldDB" id="A0A8H3CFK4"/>
<dbReference type="Pfam" id="PF00656">
    <property type="entry name" value="Peptidase_C14"/>
    <property type="match status" value="1"/>
</dbReference>
<reference evidence="3" key="1">
    <citation type="submission" date="2021-01" db="EMBL/GenBank/DDBJ databases">
        <authorList>
            <person name="Kaushik A."/>
        </authorList>
    </citation>
    <scope>NUCLEOTIDE SEQUENCE</scope>
    <source>
        <strain evidence="3">AG4-R118</strain>
    </source>
</reference>
<dbReference type="GO" id="GO:0006508">
    <property type="term" value="P:proteolysis"/>
    <property type="evidence" value="ECO:0007669"/>
    <property type="project" value="InterPro"/>
</dbReference>
<dbReference type="InterPro" id="IPR011600">
    <property type="entry name" value="Pept_C14_caspase"/>
</dbReference>
<accession>A0A8H3CFK4</accession>
<feature type="region of interest" description="Disordered" evidence="1">
    <location>
        <begin position="279"/>
        <end position="305"/>
    </location>
</feature>
<evidence type="ECO:0000313" key="4">
    <source>
        <dbReference type="Proteomes" id="UP000663888"/>
    </source>
</evidence>
<proteinExistence type="predicted"/>
<organism evidence="3 4">
    <name type="scientific">Rhizoctonia solani</name>
    <dbReference type="NCBI Taxonomy" id="456999"/>
    <lineage>
        <taxon>Eukaryota</taxon>
        <taxon>Fungi</taxon>
        <taxon>Dikarya</taxon>
        <taxon>Basidiomycota</taxon>
        <taxon>Agaricomycotina</taxon>
        <taxon>Agaricomycetes</taxon>
        <taxon>Cantharellales</taxon>
        <taxon>Ceratobasidiaceae</taxon>
        <taxon>Rhizoctonia</taxon>
    </lineage>
</organism>
<feature type="domain" description="Peptidase C14 caspase" evidence="2">
    <location>
        <begin position="345"/>
        <end position="544"/>
    </location>
</feature>
<feature type="compositionally biased region" description="Low complexity" evidence="1">
    <location>
        <begin position="290"/>
        <end position="303"/>
    </location>
</feature>